<evidence type="ECO:0000256" key="1">
    <source>
        <dbReference type="ARBA" id="ARBA00005474"/>
    </source>
</evidence>
<evidence type="ECO:0000259" key="3">
    <source>
        <dbReference type="PROSITE" id="PS50891"/>
    </source>
</evidence>
<dbReference type="InterPro" id="IPR004883">
    <property type="entry name" value="LOB"/>
</dbReference>
<keyword evidence="5" id="KW-1185">Reference proteome</keyword>
<comment type="similarity">
    <text evidence="1">Belongs to the LOB domain-containing protein family.</text>
</comment>
<dbReference type="OMA" id="YLPPNDL"/>
<feature type="domain" description="LOB" evidence="3">
    <location>
        <begin position="13"/>
        <end position="114"/>
    </location>
</feature>
<dbReference type="PANTHER" id="PTHR31301:SF206">
    <property type="entry name" value="LOB DOMAIN-CONTAINING PROTEIN 1"/>
    <property type="match status" value="1"/>
</dbReference>
<reference evidence="4 5" key="1">
    <citation type="journal article" date="2021" name="Nat. Plants">
        <title>The Taxus genome provides insights into paclitaxel biosynthesis.</title>
        <authorList>
            <person name="Xiong X."/>
            <person name="Gou J."/>
            <person name="Liao Q."/>
            <person name="Li Y."/>
            <person name="Zhou Q."/>
            <person name="Bi G."/>
            <person name="Li C."/>
            <person name="Du R."/>
            <person name="Wang X."/>
            <person name="Sun T."/>
            <person name="Guo L."/>
            <person name="Liang H."/>
            <person name="Lu P."/>
            <person name="Wu Y."/>
            <person name="Zhang Z."/>
            <person name="Ro D.K."/>
            <person name="Shang Y."/>
            <person name="Huang S."/>
            <person name="Yan J."/>
        </authorList>
    </citation>
    <scope>NUCLEOTIDE SEQUENCE [LARGE SCALE GENOMIC DNA]</scope>
    <source>
        <strain evidence="4">Ta-2019</strain>
    </source>
</reference>
<gene>
    <name evidence="4" type="ORF">KI387_003351</name>
</gene>
<keyword evidence="2" id="KW-0175">Coiled coil</keyword>
<sequence length="149" mass="16602">MKSKRSGYKPSATSCGACRILRRRCSEKCVLAPYLPPNDLHKFATVHRVFGASNMIKMLKDLPINQRGDAVDSMVYEANARLRDPVYGCALTIFKLQQRISHLQTRLAAAQAELLNLRLHHSNLVSLVYDSGDEAEPISPCQGDPVHNN</sequence>
<evidence type="ECO:0000313" key="5">
    <source>
        <dbReference type="Proteomes" id="UP000824469"/>
    </source>
</evidence>
<dbReference type="PANTHER" id="PTHR31301">
    <property type="entry name" value="LOB DOMAIN-CONTAINING PROTEIN 4-RELATED"/>
    <property type="match status" value="1"/>
</dbReference>
<feature type="coiled-coil region" evidence="2">
    <location>
        <begin position="93"/>
        <end position="120"/>
    </location>
</feature>
<dbReference type="EMBL" id="JAHRHJ020000001">
    <property type="protein sequence ID" value="KAH9331243.1"/>
    <property type="molecule type" value="Genomic_DNA"/>
</dbReference>
<evidence type="ECO:0000256" key="2">
    <source>
        <dbReference type="SAM" id="Coils"/>
    </source>
</evidence>
<protein>
    <recommendedName>
        <fullName evidence="3">LOB domain-containing protein</fullName>
    </recommendedName>
</protein>
<dbReference type="PROSITE" id="PS50891">
    <property type="entry name" value="LOB"/>
    <property type="match status" value="1"/>
</dbReference>
<name>A0AA38GYV7_TAXCH</name>
<dbReference type="AlphaFoldDB" id="A0AA38GYV7"/>
<proteinExistence type="inferred from homology"/>
<dbReference type="Proteomes" id="UP000824469">
    <property type="component" value="Unassembled WGS sequence"/>
</dbReference>
<organism evidence="4 5">
    <name type="scientific">Taxus chinensis</name>
    <name type="common">Chinese yew</name>
    <name type="synonym">Taxus wallichiana var. chinensis</name>
    <dbReference type="NCBI Taxonomy" id="29808"/>
    <lineage>
        <taxon>Eukaryota</taxon>
        <taxon>Viridiplantae</taxon>
        <taxon>Streptophyta</taxon>
        <taxon>Embryophyta</taxon>
        <taxon>Tracheophyta</taxon>
        <taxon>Spermatophyta</taxon>
        <taxon>Pinopsida</taxon>
        <taxon>Pinidae</taxon>
        <taxon>Conifers II</taxon>
        <taxon>Cupressales</taxon>
        <taxon>Taxaceae</taxon>
        <taxon>Taxus</taxon>
    </lineage>
</organism>
<comment type="caution">
    <text evidence="4">The sequence shown here is derived from an EMBL/GenBank/DDBJ whole genome shotgun (WGS) entry which is preliminary data.</text>
</comment>
<feature type="non-terminal residue" evidence="4">
    <location>
        <position position="149"/>
    </location>
</feature>
<evidence type="ECO:0000313" key="4">
    <source>
        <dbReference type="EMBL" id="KAH9331243.1"/>
    </source>
</evidence>
<accession>A0AA38GYV7</accession>
<dbReference type="Pfam" id="PF03195">
    <property type="entry name" value="LOB"/>
    <property type="match status" value="1"/>
</dbReference>